<sequence length="153" mass="17669">MCWQASKRKSPPTKSILVSSSPPSQANDLFSSRKHTREGKSLETLDKYQSYFHDLLEIRAFYFKDELGLLLRGGKGDIYDKSRCYLLTHERFTNLSTYGTAKDIAHKSTPIWTPQQQFLKYRSMRTPLKQFDGKNRAGIARVSPTHILPQRKS</sequence>
<name>A0ACA9MWX5_9GLOM</name>
<dbReference type="EMBL" id="CAJVPT010016440">
    <property type="protein sequence ID" value="CAG8619309.1"/>
    <property type="molecule type" value="Genomic_DNA"/>
</dbReference>
<evidence type="ECO:0000313" key="2">
    <source>
        <dbReference type="Proteomes" id="UP000789525"/>
    </source>
</evidence>
<feature type="non-terminal residue" evidence="1">
    <location>
        <position position="153"/>
    </location>
</feature>
<keyword evidence="2" id="KW-1185">Reference proteome</keyword>
<gene>
    <name evidence="1" type="ORF">ACOLOM_LOCUS7279</name>
</gene>
<protein>
    <submittedName>
        <fullName evidence="1">5835_t:CDS:1</fullName>
    </submittedName>
</protein>
<organism evidence="1 2">
    <name type="scientific">Acaulospora colombiana</name>
    <dbReference type="NCBI Taxonomy" id="27376"/>
    <lineage>
        <taxon>Eukaryota</taxon>
        <taxon>Fungi</taxon>
        <taxon>Fungi incertae sedis</taxon>
        <taxon>Mucoromycota</taxon>
        <taxon>Glomeromycotina</taxon>
        <taxon>Glomeromycetes</taxon>
        <taxon>Diversisporales</taxon>
        <taxon>Acaulosporaceae</taxon>
        <taxon>Acaulospora</taxon>
    </lineage>
</organism>
<proteinExistence type="predicted"/>
<comment type="caution">
    <text evidence="1">The sequence shown here is derived from an EMBL/GenBank/DDBJ whole genome shotgun (WGS) entry which is preliminary data.</text>
</comment>
<evidence type="ECO:0000313" key="1">
    <source>
        <dbReference type="EMBL" id="CAG8619309.1"/>
    </source>
</evidence>
<reference evidence="1" key="1">
    <citation type="submission" date="2021-06" db="EMBL/GenBank/DDBJ databases">
        <authorList>
            <person name="Kallberg Y."/>
            <person name="Tangrot J."/>
            <person name="Rosling A."/>
        </authorList>
    </citation>
    <scope>NUCLEOTIDE SEQUENCE</scope>
    <source>
        <strain evidence="1">CL356</strain>
    </source>
</reference>
<dbReference type="Proteomes" id="UP000789525">
    <property type="component" value="Unassembled WGS sequence"/>
</dbReference>
<accession>A0ACA9MWX5</accession>